<evidence type="ECO:0000313" key="2">
    <source>
        <dbReference type="Proteomes" id="UP001597427"/>
    </source>
</evidence>
<evidence type="ECO:0000313" key="1">
    <source>
        <dbReference type="EMBL" id="MFD2728381.1"/>
    </source>
</evidence>
<name>A0ABW5TGF1_9ENTE</name>
<evidence type="ECO:0008006" key="3">
    <source>
        <dbReference type="Google" id="ProtNLM"/>
    </source>
</evidence>
<organism evidence="1 2">
    <name type="scientific">Enterococcus camelliae</name>
    <dbReference type="NCBI Taxonomy" id="453959"/>
    <lineage>
        <taxon>Bacteria</taxon>
        <taxon>Bacillati</taxon>
        <taxon>Bacillota</taxon>
        <taxon>Bacilli</taxon>
        <taxon>Lactobacillales</taxon>
        <taxon>Enterococcaceae</taxon>
        <taxon>Enterococcus</taxon>
    </lineage>
</organism>
<sequence length="240" mass="26361">MKKLFTTKKKIFMVCLAFLLTTIGISYAWFTAKVNVEQTIKMGSLNISANFTPLSDDEVIGYEPGGNAEVTGVISNTGSLPTFVKIVNDSKIKFKYDGDGNAISSENQTFEDMDPNAIQMSFTPTSGKYDDIEGAYWFEDGAKNKYVLLDSGASVHVTVNADFDGPSMDNRYQESEIKVGSQLSATQVMEGAMKDVLNVQLDELVGMSDSTTRSARSYAAVNNRAMQRLNEILEKNSKSK</sequence>
<dbReference type="RefSeq" id="WP_379979722.1">
    <property type="nucleotide sequence ID" value="NZ_JBHUMO010000013.1"/>
</dbReference>
<dbReference type="EMBL" id="JBHUMO010000013">
    <property type="protein sequence ID" value="MFD2728381.1"/>
    <property type="molecule type" value="Genomic_DNA"/>
</dbReference>
<comment type="caution">
    <text evidence="1">The sequence shown here is derived from an EMBL/GenBank/DDBJ whole genome shotgun (WGS) entry which is preliminary data.</text>
</comment>
<accession>A0ABW5TGF1</accession>
<dbReference type="Proteomes" id="UP001597427">
    <property type="component" value="Unassembled WGS sequence"/>
</dbReference>
<proteinExistence type="predicted"/>
<protein>
    <recommendedName>
        <fullName evidence="3">Camelysin metallo-endopeptidase</fullName>
    </recommendedName>
</protein>
<reference evidence="2" key="1">
    <citation type="journal article" date="2019" name="Int. J. Syst. Evol. Microbiol.">
        <title>The Global Catalogue of Microorganisms (GCM) 10K type strain sequencing project: providing services to taxonomists for standard genome sequencing and annotation.</title>
        <authorList>
            <consortium name="The Broad Institute Genomics Platform"/>
            <consortium name="The Broad Institute Genome Sequencing Center for Infectious Disease"/>
            <person name="Wu L."/>
            <person name="Ma J."/>
        </authorList>
    </citation>
    <scope>NUCLEOTIDE SEQUENCE [LARGE SCALE GENOMIC DNA]</scope>
    <source>
        <strain evidence="2">TISTR 932</strain>
    </source>
</reference>
<gene>
    <name evidence="1" type="ORF">ACFSR0_02870</name>
</gene>
<keyword evidence="2" id="KW-1185">Reference proteome</keyword>